<evidence type="ECO:0000256" key="1">
    <source>
        <dbReference type="ARBA" id="ARBA00025604"/>
    </source>
</evidence>
<evidence type="ECO:0000256" key="4">
    <source>
        <dbReference type="SAM" id="MobiDB-lite"/>
    </source>
</evidence>
<dbReference type="Pfam" id="PF09371">
    <property type="entry name" value="Tex_N"/>
    <property type="match status" value="1"/>
</dbReference>
<dbReference type="InterPro" id="IPR032639">
    <property type="entry name" value="Tex_YqgF"/>
</dbReference>
<dbReference type="GO" id="GO:0005829">
    <property type="term" value="C:cytosol"/>
    <property type="evidence" value="ECO:0007669"/>
    <property type="project" value="TreeGrafter"/>
</dbReference>
<feature type="compositionally biased region" description="Gly residues" evidence="4">
    <location>
        <begin position="764"/>
        <end position="773"/>
    </location>
</feature>
<reference evidence="6" key="1">
    <citation type="journal article" date="2014" name="Int. J. Syst. Evol. Microbiol.">
        <title>Complete genome sequence of Corynebacterium casei LMG S-19264T (=DSM 44701T), isolated from a smear-ripened cheese.</title>
        <authorList>
            <consortium name="US DOE Joint Genome Institute (JGI-PGF)"/>
            <person name="Walter F."/>
            <person name="Albersmeier A."/>
            <person name="Kalinowski J."/>
            <person name="Ruckert C."/>
        </authorList>
    </citation>
    <scope>NUCLEOTIDE SEQUENCE</scope>
    <source>
        <strain evidence="6">CCM 7897</strain>
    </source>
</reference>
<dbReference type="InterPro" id="IPR041692">
    <property type="entry name" value="HHH_9"/>
</dbReference>
<organism evidence="6 7">
    <name type="scientific">Azorhizobium oxalatiphilum</name>
    <dbReference type="NCBI Taxonomy" id="980631"/>
    <lineage>
        <taxon>Bacteria</taxon>
        <taxon>Pseudomonadati</taxon>
        <taxon>Pseudomonadota</taxon>
        <taxon>Alphaproteobacteria</taxon>
        <taxon>Hyphomicrobiales</taxon>
        <taxon>Xanthobacteraceae</taxon>
        <taxon>Azorhizobium</taxon>
    </lineage>
</organism>
<evidence type="ECO:0000256" key="3">
    <source>
        <dbReference type="ARBA" id="ARBA00035517"/>
    </source>
</evidence>
<dbReference type="InterPro" id="IPR037027">
    <property type="entry name" value="YqgF/RNaseH-like_dom_sf"/>
</dbReference>
<dbReference type="FunFam" id="1.10.150.310:FF:000001">
    <property type="entry name" value="RNA-binding transcriptional accessory protein"/>
    <property type="match status" value="1"/>
</dbReference>
<dbReference type="RefSeq" id="WP_188582957.1">
    <property type="nucleotide sequence ID" value="NZ_BMCT01000008.1"/>
</dbReference>
<dbReference type="Pfam" id="PF12836">
    <property type="entry name" value="HHH_3"/>
    <property type="match status" value="1"/>
</dbReference>
<dbReference type="InterPro" id="IPR018974">
    <property type="entry name" value="Tex-like_N"/>
</dbReference>
<evidence type="ECO:0000313" key="6">
    <source>
        <dbReference type="EMBL" id="GGF80540.1"/>
    </source>
</evidence>
<dbReference type="InterPro" id="IPR055179">
    <property type="entry name" value="Tex-like_central_region"/>
</dbReference>
<dbReference type="GO" id="GO:0006412">
    <property type="term" value="P:translation"/>
    <property type="evidence" value="ECO:0007669"/>
    <property type="project" value="TreeGrafter"/>
</dbReference>
<dbReference type="SUPFAM" id="SSF53098">
    <property type="entry name" value="Ribonuclease H-like"/>
    <property type="match status" value="1"/>
</dbReference>
<dbReference type="PANTHER" id="PTHR10724:SF10">
    <property type="entry name" value="S1 RNA-BINDING DOMAIN-CONTAINING PROTEIN 1"/>
    <property type="match status" value="1"/>
</dbReference>
<dbReference type="PANTHER" id="PTHR10724">
    <property type="entry name" value="30S RIBOSOMAL PROTEIN S1"/>
    <property type="match status" value="1"/>
</dbReference>
<dbReference type="Pfam" id="PF22706">
    <property type="entry name" value="Tex_central_region"/>
    <property type="match status" value="1"/>
</dbReference>
<evidence type="ECO:0000256" key="2">
    <source>
        <dbReference type="ARBA" id="ARBA00035293"/>
    </source>
</evidence>
<dbReference type="Gene3D" id="1.10.3500.10">
    <property type="entry name" value="Tex N-terminal region-like"/>
    <property type="match status" value="1"/>
</dbReference>
<dbReference type="InterPro" id="IPR003029">
    <property type="entry name" value="S1_domain"/>
</dbReference>
<dbReference type="Pfam" id="PF17674">
    <property type="entry name" value="HHH_9"/>
    <property type="match status" value="1"/>
</dbReference>
<reference evidence="6" key="2">
    <citation type="submission" date="2020-09" db="EMBL/GenBank/DDBJ databases">
        <authorList>
            <person name="Sun Q."/>
            <person name="Sedlacek I."/>
        </authorList>
    </citation>
    <scope>NUCLEOTIDE SEQUENCE</scope>
    <source>
        <strain evidence="6">CCM 7897</strain>
    </source>
</reference>
<evidence type="ECO:0000259" key="5">
    <source>
        <dbReference type="PROSITE" id="PS50126"/>
    </source>
</evidence>
<dbReference type="SMART" id="SM00732">
    <property type="entry name" value="YqgFc"/>
    <property type="match status" value="1"/>
</dbReference>
<dbReference type="CDD" id="cd05685">
    <property type="entry name" value="S1_Tex"/>
    <property type="match status" value="1"/>
</dbReference>
<dbReference type="SUPFAM" id="SSF158832">
    <property type="entry name" value="Tex N-terminal region-like"/>
    <property type="match status" value="1"/>
</dbReference>
<dbReference type="SMART" id="SM00316">
    <property type="entry name" value="S1"/>
    <property type="match status" value="1"/>
</dbReference>
<dbReference type="FunFam" id="2.40.50.140:FF:000051">
    <property type="entry name" value="RNA-binding transcriptional accessory protein"/>
    <property type="match status" value="1"/>
</dbReference>
<dbReference type="SUPFAM" id="SSF50249">
    <property type="entry name" value="Nucleic acid-binding proteins"/>
    <property type="match status" value="1"/>
</dbReference>
<dbReference type="AlphaFoldDB" id="A0A917C9V8"/>
<dbReference type="SUPFAM" id="SSF47781">
    <property type="entry name" value="RuvA domain 2-like"/>
    <property type="match status" value="2"/>
</dbReference>
<dbReference type="Gene3D" id="1.10.150.310">
    <property type="entry name" value="Tex RuvX-like domain-like"/>
    <property type="match status" value="1"/>
</dbReference>
<dbReference type="Pfam" id="PF00575">
    <property type="entry name" value="S1"/>
    <property type="match status" value="1"/>
</dbReference>
<name>A0A917C9V8_9HYPH</name>
<gene>
    <name evidence="6" type="ORF">GCM10007301_45820</name>
</gene>
<proteinExistence type="predicted"/>
<evidence type="ECO:0000313" key="7">
    <source>
        <dbReference type="Proteomes" id="UP000606044"/>
    </source>
</evidence>
<dbReference type="Gene3D" id="2.40.50.140">
    <property type="entry name" value="Nucleic acid-binding proteins"/>
    <property type="match status" value="1"/>
</dbReference>
<keyword evidence="7" id="KW-1185">Reference proteome</keyword>
<dbReference type="Gene3D" id="1.10.10.650">
    <property type="entry name" value="RuvA domain 2-like"/>
    <property type="match status" value="1"/>
</dbReference>
<feature type="domain" description="S1 motif" evidence="5">
    <location>
        <begin position="652"/>
        <end position="721"/>
    </location>
</feature>
<dbReference type="InterPro" id="IPR023319">
    <property type="entry name" value="Tex-like_HTH_dom_sf"/>
</dbReference>
<dbReference type="InterPro" id="IPR010994">
    <property type="entry name" value="RuvA_2-like"/>
</dbReference>
<comment type="caution">
    <text evidence="6">The sequence shown here is derived from an EMBL/GenBank/DDBJ whole genome shotgun (WGS) entry which is preliminary data.</text>
</comment>
<dbReference type="PROSITE" id="PS50126">
    <property type="entry name" value="S1"/>
    <property type="match status" value="1"/>
</dbReference>
<dbReference type="EMBL" id="BMCT01000008">
    <property type="protein sequence ID" value="GGF80540.1"/>
    <property type="molecule type" value="Genomic_DNA"/>
</dbReference>
<dbReference type="InterPro" id="IPR050437">
    <property type="entry name" value="Ribos_protein_bS1-like"/>
</dbReference>
<dbReference type="FunFam" id="1.10.10.650:FF:000001">
    <property type="entry name" value="S1 RNA-binding domain 1"/>
    <property type="match status" value="1"/>
</dbReference>
<dbReference type="GO" id="GO:0003729">
    <property type="term" value="F:mRNA binding"/>
    <property type="evidence" value="ECO:0007669"/>
    <property type="project" value="TreeGrafter"/>
</dbReference>
<dbReference type="InterPro" id="IPR023323">
    <property type="entry name" value="Tex-like_dom_sf"/>
</dbReference>
<dbReference type="FunFam" id="3.30.420.140:FF:000001">
    <property type="entry name" value="RNA-binding transcriptional accessory protein"/>
    <property type="match status" value="1"/>
</dbReference>
<dbReference type="Pfam" id="PF16921">
    <property type="entry name" value="Tex_YqgF"/>
    <property type="match status" value="1"/>
</dbReference>
<dbReference type="InterPro" id="IPR006641">
    <property type="entry name" value="YqgF/RNaseH-like_dom"/>
</dbReference>
<dbReference type="Proteomes" id="UP000606044">
    <property type="component" value="Unassembled WGS sequence"/>
</dbReference>
<accession>A0A917C9V8</accession>
<dbReference type="GO" id="GO:0003735">
    <property type="term" value="F:structural constituent of ribosome"/>
    <property type="evidence" value="ECO:0007669"/>
    <property type="project" value="TreeGrafter"/>
</dbReference>
<feature type="compositionally biased region" description="Low complexity" evidence="4">
    <location>
        <begin position="738"/>
        <end position="747"/>
    </location>
</feature>
<dbReference type="Gene3D" id="3.30.420.140">
    <property type="entry name" value="YqgF/RNase H-like domain"/>
    <property type="match status" value="1"/>
</dbReference>
<dbReference type="InterPro" id="IPR044146">
    <property type="entry name" value="S1_Tex"/>
</dbReference>
<dbReference type="InterPro" id="IPR012337">
    <property type="entry name" value="RNaseH-like_sf"/>
</dbReference>
<dbReference type="InterPro" id="IPR012340">
    <property type="entry name" value="NA-bd_OB-fold"/>
</dbReference>
<sequence>MADMSAAIAHIIAGEIAAKPAQVTAAVGLLDEGATVPFIARYRKEVTGGLDDTQLRTLEERLGYLRELEARRASVTQSIDSQGKLTDELAAKLRAASTKAELEDLYLPFKPKRRTKAEIARERGLGPLADAILADRAKEPSALAQSYLKDEVPDVKTALDGARDILVEMFAENADLVGRLRGHLRANARIVAKLVAGKEEAGAKFRDYFDHWEKWANVPSHRALAMLRGRNEEILSLDIEVDWDDTSPVKPVERMIAASVNVGPAGGGPGDAFLRDVARWAWRVKLSLHLTIDLMTAMTEKAEEEAIRVFARNLKDLLLAAPAGSRNTIGLDPGIRTGVKVAVVDGTGKVLETSTIYPFQPRNDLAGASAELAHLIGKHKADLIAIGNGTASRETEKLAADVIARLTGPKPRTVVVSEAGASVYSASALAAAEMPDLDVSLRGAVSIARRLQDPLAELVKIEPKSIGVGQYQHDVDQGRLAKSLDAVVEDAVNAVGVDLNTASAPLLSRISGLGPSLADAIVTHRNTVGAFANRKELLKVARLGPRTYELCAGFLRITGGSEPLDASSVHPEAYGLAKKIISACGRDIRSLMGDSATLKGLNPATFVDERFGLPTVRDILSELEKPARDPRPEFKTATFMEGVNTLSDLKPGMLLEGTVTNVAAFGAFVDVGVHQDGLVHVSALADRFVKDPHEVVKAGDIVKVRVVEVDVQRKRIALSMRKDGGEARPAGGGGGRPQGAPAGRPQGNFAQKPNNDRRAPPPGKGGAGGGDAGGALAAALAEAMKRRGN</sequence>
<protein>
    <recommendedName>
        <fullName evidence="2">Small ribosomal subunit protein bS1</fullName>
    </recommendedName>
    <alternativeName>
        <fullName evidence="3">30S ribosomal protein S1</fullName>
    </alternativeName>
</protein>
<feature type="region of interest" description="Disordered" evidence="4">
    <location>
        <begin position="720"/>
        <end position="773"/>
    </location>
</feature>
<dbReference type="GO" id="GO:0006139">
    <property type="term" value="P:nucleobase-containing compound metabolic process"/>
    <property type="evidence" value="ECO:0007669"/>
    <property type="project" value="InterPro"/>
</dbReference>
<comment type="function">
    <text evidence="1">Binds mRNA; thus facilitating recognition of the initiation point. It is needed to translate mRNA with a short Shine-Dalgarno (SD) purine-rich sequence.</text>
</comment>